<dbReference type="AlphaFoldDB" id="A0AAN9T6V0"/>
<organism evidence="2 3">
    <name type="scientific">Parthenolecanium corni</name>
    <dbReference type="NCBI Taxonomy" id="536013"/>
    <lineage>
        <taxon>Eukaryota</taxon>
        <taxon>Metazoa</taxon>
        <taxon>Ecdysozoa</taxon>
        <taxon>Arthropoda</taxon>
        <taxon>Hexapoda</taxon>
        <taxon>Insecta</taxon>
        <taxon>Pterygota</taxon>
        <taxon>Neoptera</taxon>
        <taxon>Paraneoptera</taxon>
        <taxon>Hemiptera</taxon>
        <taxon>Sternorrhyncha</taxon>
        <taxon>Coccoidea</taxon>
        <taxon>Coccidae</taxon>
        <taxon>Parthenolecanium</taxon>
    </lineage>
</organism>
<dbReference type="Proteomes" id="UP001367676">
    <property type="component" value="Unassembled WGS sequence"/>
</dbReference>
<feature type="compositionally biased region" description="Low complexity" evidence="1">
    <location>
        <begin position="15"/>
        <end position="31"/>
    </location>
</feature>
<proteinExistence type="predicted"/>
<keyword evidence="3" id="KW-1185">Reference proteome</keyword>
<evidence type="ECO:0000313" key="3">
    <source>
        <dbReference type="Proteomes" id="UP001367676"/>
    </source>
</evidence>
<feature type="region of interest" description="Disordered" evidence="1">
    <location>
        <begin position="1"/>
        <end position="50"/>
    </location>
</feature>
<evidence type="ECO:0000313" key="2">
    <source>
        <dbReference type="EMBL" id="KAK7575600.1"/>
    </source>
</evidence>
<dbReference type="EMBL" id="JBBCAQ010000036">
    <property type="protein sequence ID" value="KAK7575600.1"/>
    <property type="molecule type" value="Genomic_DNA"/>
</dbReference>
<sequence length="208" mass="22465">MGSKIRVNTAKHQKPANPSASAAPSTSSPFALDSLRPPLLPNQELNPIPSENAHIMDNRHHRAAESAACLFDSIKGGRPPSTTRNHESAAYAAIHVKMAKAINEPFRVTALFAPKKVALGTPGDGGNDQVHRKCDISDDTASIYIVIGTVKLCRREEDVRSSSNMRMSKVWVPDGAATDKCTLGRGRTGKLRRCPSNQMSTWQLAEGV</sequence>
<evidence type="ECO:0000256" key="1">
    <source>
        <dbReference type="SAM" id="MobiDB-lite"/>
    </source>
</evidence>
<reference evidence="2 3" key="1">
    <citation type="submission" date="2024-03" db="EMBL/GenBank/DDBJ databases">
        <title>Adaptation during the transition from Ophiocordyceps entomopathogen to insect associate is accompanied by gene loss and intensified selection.</title>
        <authorList>
            <person name="Ward C.M."/>
            <person name="Onetto C.A."/>
            <person name="Borneman A.R."/>
        </authorList>
    </citation>
    <scope>NUCLEOTIDE SEQUENCE [LARGE SCALE GENOMIC DNA]</scope>
    <source>
        <strain evidence="2">AWRI1</strain>
        <tissue evidence="2">Single Adult Female</tissue>
    </source>
</reference>
<name>A0AAN9T6V0_9HEMI</name>
<comment type="caution">
    <text evidence="2">The sequence shown here is derived from an EMBL/GenBank/DDBJ whole genome shotgun (WGS) entry which is preliminary data.</text>
</comment>
<protein>
    <submittedName>
        <fullName evidence="2">Uncharacterized protein</fullName>
    </submittedName>
</protein>
<gene>
    <name evidence="2" type="ORF">V9T40_011886</name>
</gene>
<accession>A0AAN9T6V0</accession>